<dbReference type="PRINTS" id="PR00412">
    <property type="entry name" value="EPOXHYDRLASE"/>
</dbReference>
<dbReference type="GO" id="GO:0016020">
    <property type="term" value="C:membrane"/>
    <property type="evidence" value="ECO:0007669"/>
    <property type="project" value="TreeGrafter"/>
</dbReference>
<dbReference type="Proteomes" id="UP000199651">
    <property type="component" value="Unassembled WGS sequence"/>
</dbReference>
<dbReference type="GO" id="GO:0016787">
    <property type="term" value="F:hydrolase activity"/>
    <property type="evidence" value="ECO:0007669"/>
    <property type="project" value="UniProtKB-KW"/>
</dbReference>
<keyword evidence="1" id="KW-0378">Hydrolase</keyword>
<evidence type="ECO:0000259" key="2">
    <source>
        <dbReference type="Pfam" id="PF12697"/>
    </source>
</evidence>
<keyword evidence="4" id="KW-1185">Reference proteome</keyword>
<accession>A0A1H0M695</accession>
<dbReference type="PRINTS" id="PR00111">
    <property type="entry name" value="ABHYDROLASE"/>
</dbReference>
<name>A0A1H0M695_9PSEU</name>
<dbReference type="InterPro" id="IPR029058">
    <property type="entry name" value="AB_hydrolase_fold"/>
</dbReference>
<feature type="domain" description="AB hydrolase-1" evidence="2">
    <location>
        <begin position="39"/>
        <end position="274"/>
    </location>
</feature>
<protein>
    <submittedName>
        <fullName evidence="3">Pimeloyl-ACP methyl ester carboxylesterase</fullName>
    </submittedName>
</protein>
<sequence>MTRSAANRPKVTDTVVRTDDGAELAVTDESPVSGHSPAVVLVHGWGAARPVWRAVAADLVAAGHRVISYDQRGHGKSTLGAQPIGIARLGADLGAVLGAVDLHGAVVVGHSGGGFAAMSYVTAMRADARARVRGLVLLSTAAHDRDIPNSEVKMMGNAVFSWALRRPPIGRAMLRQTFGAKKPAPPTAEANRRMFAGTDRTVRADYFRASRGMDLRDDLRTVPIPAVVLAGDADKMIRPDLGEAVAAALPEATFRTEPGVGHMFPLEAPAAVVSAVAEVIAH</sequence>
<dbReference type="STRING" id="504798.SAMN05421871_10526"/>
<dbReference type="RefSeq" id="WP_091374058.1">
    <property type="nucleotide sequence ID" value="NZ_FNDV01000005.1"/>
</dbReference>
<dbReference type="AlphaFoldDB" id="A0A1H0M695"/>
<dbReference type="EMBL" id="FNJB01000004">
    <property type="protein sequence ID" value="SDO76032.1"/>
    <property type="molecule type" value="Genomic_DNA"/>
</dbReference>
<evidence type="ECO:0000313" key="4">
    <source>
        <dbReference type="Proteomes" id="UP000199651"/>
    </source>
</evidence>
<dbReference type="InterPro" id="IPR000073">
    <property type="entry name" value="AB_hydrolase_1"/>
</dbReference>
<reference evidence="4" key="1">
    <citation type="submission" date="2016-10" db="EMBL/GenBank/DDBJ databases">
        <authorList>
            <person name="Varghese N."/>
            <person name="Submissions S."/>
        </authorList>
    </citation>
    <scope>NUCLEOTIDE SEQUENCE [LARGE SCALE GENOMIC DNA]</scope>
    <source>
        <strain evidence="4">IBRC-M 10655</strain>
    </source>
</reference>
<dbReference type="Pfam" id="PF12697">
    <property type="entry name" value="Abhydrolase_6"/>
    <property type="match status" value="1"/>
</dbReference>
<dbReference type="PANTHER" id="PTHR43798:SF31">
    <property type="entry name" value="AB HYDROLASE SUPERFAMILY PROTEIN YCLE"/>
    <property type="match status" value="1"/>
</dbReference>
<proteinExistence type="predicted"/>
<evidence type="ECO:0000313" key="3">
    <source>
        <dbReference type="EMBL" id="SDO76032.1"/>
    </source>
</evidence>
<dbReference type="Gene3D" id="3.40.50.1820">
    <property type="entry name" value="alpha/beta hydrolase"/>
    <property type="match status" value="1"/>
</dbReference>
<dbReference type="InterPro" id="IPR000639">
    <property type="entry name" value="Epox_hydrolase-like"/>
</dbReference>
<gene>
    <name evidence="3" type="ORF">SAMN05192558_104434</name>
</gene>
<dbReference type="PANTHER" id="PTHR43798">
    <property type="entry name" value="MONOACYLGLYCEROL LIPASE"/>
    <property type="match status" value="1"/>
</dbReference>
<organism evidence="3 4">
    <name type="scientific">Actinokineospora alba</name>
    <dbReference type="NCBI Taxonomy" id="504798"/>
    <lineage>
        <taxon>Bacteria</taxon>
        <taxon>Bacillati</taxon>
        <taxon>Actinomycetota</taxon>
        <taxon>Actinomycetes</taxon>
        <taxon>Pseudonocardiales</taxon>
        <taxon>Pseudonocardiaceae</taxon>
        <taxon>Actinokineospora</taxon>
    </lineage>
</organism>
<dbReference type="InterPro" id="IPR050266">
    <property type="entry name" value="AB_hydrolase_sf"/>
</dbReference>
<evidence type="ECO:0000256" key="1">
    <source>
        <dbReference type="ARBA" id="ARBA00022801"/>
    </source>
</evidence>
<dbReference type="OrthoDB" id="3396704at2"/>
<dbReference type="SUPFAM" id="SSF53474">
    <property type="entry name" value="alpha/beta-Hydrolases"/>
    <property type="match status" value="1"/>
</dbReference>